<dbReference type="PRINTS" id="PR00382">
    <property type="entry name" value="LIPIDTRNSFER"/>
</dbReference>
<dbReference type="InterPro" id="IPR016140">
    <property type="entry name" value="Bifunc_inhib/LTP/seed_store"/>
</dbReference>
<name>A0A061EHX1_THECC</name>
<dbReference type="Gramene" id="EOY04471">
    <property type="protein sequence ID" value="EOY04471"/>
    <property type="gene ID" value="TCM_019712"/>
</dbReference>
<evidence type="ECO:0000256" key="1">
    <source>
        <dbReference type="ARBA" id="ARBA00003211"/>
    </source>
</evidence>
<keyword evidence="4 6" id="KW-0446">Lipid-binding</keyword>
<evidence type="ECO:0000256" key="4">
    <source>
        <dbReference type="ARBA" id="ARBA00023121"/>
    </source>
</evidence>
<protein>
    <recommendedName>
        <fullName evidence="6">Non-specific lipid-transfer protein</fullName>
    </recommendedName>
</protein>
<keyword evidence="3 6" id="KW-0813">Transport</keyword>
<dbReference type="InterPro" id="IPR036312">
    <property type="entry name" value="Bifun_inhib/LTP/seed_sf"/>
</dbReference>
<evidence type="ECO:0000256" key="2">
    <source>
        <dbReference type="ARBA" id="ARBA00009748"/>
    </source>
</evidence>
<dbReference type="InterPro" id="IPR000528">
    <property type="entry name" value="Plant_nsLTP"/>
</dbReference>
<gene>
    <name evidence="9" type="ORF">TCM_019712</name>
</gene>
<feature type="chain" id="PRO_5001597004" description="Non-specific lipid-transfer protein" evidence="7">
    <location>
        <begin position="27"/>
        <end position="119"/>
    </location>
</feature>
<dbReference type="EMBL" id="CM001882">
    <property type="protein sequence ID" value="EOY04471.1"/>
    <property type="molecule type" value="Genomic_DNA"/>
</dbReference>
<dbReference type="Proteomes" id="UP000026915">
    <property type="component" value="Chromosome 4"/>
</dbReference>
<evidence type="ECO:0000259" key="8">
    <source>
        <dbReference type="SMART" id="SM00499"/>
    </source>
</evidence>
<dbReference type="AlphaFoldDB" id="A0A061EHX1"/>
<feature type="signal peptide" evidence="7">
    <location>
        <begin position="1"/>
        <end position="26"/>
    </location>
</feature>
<dbReference type="GO" id="GO:0008289">
    <property type="term" value="F:lipid binding"/>
    <property type="evidence" value="ECO:0007669"/>
    <property type="project" value="UniProtKB-KW"/>
</dbReference>
<keyword evidence="7" id="KW-0732">Signal</keyword>
<dbReference type="HOGENOM" id="CLU_128423_0_0_1"/>
<comment type="function">
    <text evidence="1 6">Plant non-specific lipid-transfer proteins transfer phospholipids as well as galactolipids across membranes. May play a role in wax or cutin deposition in the cell walls of expanding epidermal cells and certain secretory tissues.</text>
</comment>
<dbReference type="GO" id="GO:0006869">
    <property type="term" value="P:lipid transport"/>
    <property type="evidence" value="ECO:0007669"/>
    <property type="project" value="InterPro"/>
</dbReference>
<proteinExistence type="inferred from homology"/>
<evidence type="ECO:0000256" key="5">
    <source>
        <dbReference type="ARBA" id="ARBA00023157"/>
    </source>
</evidence>
<evidence type="ECO:0000256" key="3">
    <source>
        <dbReference type="ARBA" id="ARBA00022448"/>
    </source>
</evidence>
<dbReference type="Pfam" id="PF00234">
    <property type="entry name" value="Tryp_alpha_amyl"/>
    <property type="match status" value="1"/>
</dbReference>
<dbReference type="SMR" id="A0A061EHX1"/>
<dbReference type="PANTHER" id="PTHR33076">
    <property type="entry name" value="NON-SPECIFIC LIPID-TRANSFER PROTEIN 2-RELATED"/>
    <property type="match status" value="1"/>
</dbReference>
<feature type="domain" description="Bifunctional inhibitor/plant lipid transfer protein/seed storage helical" evidence="8">
    <location>
        <begin position="30"/>
        <end position="115"/>
    </location>
</feature>
<evidence type="ECO:0000313" key="10">
    <source>
        <dbReference type="Proteomes" id="UP000026915"/>
    </source>
</evidence>
<sequence length="119" mass="11853">MATNMSLKLACVVVLCLVVGAPLAQGAISCGQVTGYLTPCISYLRGSGGAVPSSCCSGIKGLNSAAQTSQDRKAACACIKSAAGSISGINYALASQMPSKCGVSIPYQISPNIDCSSVN</sequence>
<dbReference type="CDD" id="cd01960">
    <property type="entry name" value="nsLTP1"/>
    <property type="match status" value="1"/>
</dbReference>
<keyword evidence="5" id="KW-1015">Disulfide bond</keyword>
<dbReference type="Gene3D" id="1.10.110.10">
    <property type="entry name" value="Plant lipid-transfer and hydrophobic proteins"/>
    <property type="match status" value="1"/>
</dbReference>
<accession>A0A061EHX1</accession>
<evidence type="ECO:0000313" key="9">
    <source>
        <dbReference type="EMBL" id="EOY04471.1"/>
    </source>
</evidence>
<dbReference type="PROSITE" id="PS00597">
    <property type="entry name" value="PLANT_LTP"/>
    <property type="match status" value="1"/>
</dbReference>
<dbReference type="SMART" id="SM00499">
    <property type="entry name" value="AAI"/>
    <property type="match status" value="1"/>
</dbReference>
<dbReference type="FunFam" id="1.10.110.10:FF:000002">
    <property type="entry name" value="Non-specific lipid-transfer protein"/>
    <property type="match status" value="1"/>
</dbReference>
<dbReference type="SUPFAM" id="SSF47699">
    <property type="entry name" value="Bifunctional inhibitor/lipid-transfer protein/seed storage 2S albumin"/>
    <property type="match status" value="1"/>
</dbReference>
<organism evidence="9 10">
    <name type="scientific">Theobroma cacao</name>
    <name type="common">Cacao</name>
    <name type="synonym">Cocoa</name>
    <dbReference type="NCBI Taxonomy" id="3641"/>
    <lineage>
        <taxon>Eukaryota</taxon>
        <taxon>Viridiplantae</taxon>
        <taxon>Streptophyta</taxon>
        <taxon>Embryophyta</taxon>
        <taxon>Tracheophyta</taxon>
        <taxon>Spermatophyta</taxon>
        <taxon>Magnoliopsida</taxon>
        <taxon>eudicotyledons</taxon>
        <taxon>Gunneridae</taxon>
        <taxon>Pentapetalae</taxon>
        <taxon>rosids</taxon>
        <taxon>malvids</taxon>
        <taxon>Malvales</taxon>
        <taxon>Malvaceae</taxon>
        <taxon>Byttnerioideae</taxon>
        <taxon>Theobroma</taxon>
    </lineage>
</organism>
<evidence type="ECO:0000256" key="6">
    <source>
        <dbReference type="RuleBase" id="RU000628"/>
    </source>
</evidence>
<comment type="similarity">
    <text evidence="2 6">Belongs to the plant LTP family.</text>
</comment>
<evidence type="ECO:0000256" key="7">
    <source>
        <dbReference type="SAM" id="SignalP"/>
    </source>
</evidence>
<keyword evidence="10" id="KW-1185">Reference proteome</keyword>
<reference evidence="9 10" key="1">
    <citation type="journal article" date="2013" name="Genome Biol.">
        <title>The genome sequence of the most widely cultivated cacao type and its use to identify candidate genes regulating pod color.</title>
        <authorList>
            <person name="Motamayor J.C."/>
            <person name="Mockaitis K."/>
            <person name="Schmutz J."/>
            <person name="Haiminen N."/>
            <person name="Iii D.L."/>
            <person name="Cornejo O."/>
            <person name="Findley S.D."/>
            <person name="Zheng P."/>
            <person name="Utro F."/>
            <person name="Royaert S."/>
            <person name="Saski C."/>
            <person name="Jenkins J."/>
            <person name="Podicheti R."/>
            <person name="Zhao M."/>
            <person name="Scheffler B.E."/>
            <person name="Stack J.C."/>
            <person name="Feltus F.A."/>
            <person name="Mustiga G.M."/>
            <person name="Amores F."/>
            <person name="Phillips W."/>
            <person name="Marelli J.P."/>
            <person name="May G.D."/>
            <person name="Shapiro H."/>
            <person name="Ma J."/>
            <person name="Bustamante C.D."/>
            <person name="Schnell R.J."/>
            <person name="Main D."/>
            <person name="Gilbert D."/>
            <person name="Parida L."/>
            <person name="Kuhn D.N."/>
        </authorList>
    </citation>
    <scope>NUCLEOTIDE SEQUENCE [LARGE SCALE GENOMIC DNA]</scope>
    <source>
        <strain evidence="10">cv. Matina 1-6</strain>
    </source>
</reference>